<evidence type="ECO:0000313" key="1">
    <source>
        <dbReference type="EMBL" id="CDE23613.1"/>
    </source>
</evidence>
<dbReference type="AlphaFoldDB" id="R7G9Y9"/>
<dbReference type="EMBL" id="CBIN010000284">
    <property type="protein sequence ID" value="CDE23613.1"/>
    <property type="molecule type" value="Genomic_DNA"/>
</dbReference>
<gene>
    <name evidence="1" type="ORF">BN631_00249</name>
</gene>
<evidence type="ECO:0000313" key="2">
    <source>
        <dbReference type="Proteomes" id="UP000018093"/>
    </source>
</evidence>
<dbReference type="RefSeq" id="WP_022419815.1">
    <property type="nucleotide sequence ID" value="NZ_FR898531.1"/>
</dbReference>
<name>R7G9Y9_9FIRM</name>
<dbReference type="Proteomes" id="UP000018093">
    <property type="component" value="Unassembled WGS sequence"/>
</dbReference>
<protein>
    <recommendedName>
        <fullName evidence="3">HTH cro/C1-type domain-containing protein</fullName>
    </recommendedName>
</protein>
<evidence type="ECO:0008006" key="3">
    <source>
        <dbReference type="Google" id="ProtNLM"/>
    </source>
</evidence>
<comment type="caution">
    <text evidence="1">The sequence shown here is derived from an EMBL/GenBank/DDBJ whole genome shotgun (WGS) entry which is preliminary data.</text>
</comment>
<reference evidence="1" key="1">
    <citation type="submission" date="2012-11" db="EMBL/GenBank/DDBJ databases">
        <title>Dependencies among metagenomic species, viruses, plasmids and units of genetic variation.</title>
        <authorList>
            <person name="Nielsen H.B."/>
            <person name="Almeida M."/>
            <person name="Juncker A.S."/>
            <person name="Rasmussen S."/>
            <person name="Li J."/>
            <person name="Sunagawa S."/>
            <person name="Plichta D."/>
            <person name="Gautier L."/>
            <person name="Le Chatelier E."/>
            <person name="Peletier E."/>
            <person name="Bonde I."/>
            <person name="Nielsen T."/>
            <person name="Manichanh C."/>
            <person name="Arumugam M."/>
            <person name="Batto J."/>
            <person name="Santos M.B.Q.D."/>
            <person name="Blom N."/>
            <person name="Borruel N."/>
            <person name="Burgdorf K.S."/>
            <person name="Boumezbeur F."/>
            <person name="Casellas F."/>
            <person name="Dore J."/>
            <person name="Guarner F."/>
            <person name="Hansen T."/>
            <person name="Hildebrand F."/>
            <person name="Kaas R.S."/>
            <person name="Kennedy S."/>
            <person name="Kristiansen K."/>
            <person name="Kultima J.R."/>
            <person name="Leonard P."/>
            <person name="Levenez F."/>
            <person name="Lund O."/>
            <person name="Moumen B."/>
            <person name="Le Paslier D."/>
            <person name="Pons N."/>
            <person name="Pedersen O."/>
            <person name="Prifti E."/>
            <person name="Qin J."/>
            <person name="Raes J."/>
            <person name="Tap J."/>
            <person name="Tims S."/>
            <person name="Ussery D.W."/>
            <person name="Yamada T."/>
            <person name="MetaHit consortium"/>
            <person name="Renault P."/>
            <person name="Sicheritz-Ponten T."/>
            <person name="Bork P."/>
            <person name="Wang J."/>
            <person name="Brunak S."/>
            <person name="Ehrlich S.D."/>
        </authorList>
    </citation>
    <scope>NUCLEOTIDE SEQUENCE [LARGE SCALE GENOMIC DNA]</scope>
</reference>
<accession>R7G9Y9</accession>
<sequence length="78" mass="8992">MTKNKIKSLLSLKGFSFSDWAKHLNITPQALNTKKNKNQYKFSDLLNLADLTNTRLSFIDNETNKELISFDKDDITVL</sequence>
<proteinExistence type="predicted"/>
<organism evidence="1 2">
    <name type="scientific">Amedibacillus dolichus CAG:375</name>
    <dbReference type="NCBI Taxonomy" id="1263076"/>
    <lineage>
        <taxon>Bacteria</taxon>
        <taxon>Bacillati</taxon>
        <taxon>Bacillota</taxon>
        <taxon>Erysipelotrichia</taxon>
        <taxon>Erysipelotrichales</taxon>
        <taxon>Erysipelotrichaceae</taxon>
        <taxon>Amedibacillus</taxon>
    </lineage>
</organism>